<dbReference type="EMBL" id="ABOU02000018">
    <property type="protein sequence ID" value="EDY33593.1"/>
    <property type="molecule type" value="Genomic_DNA"/>
</dbReference>
<evidence type="ECO:0000313" key="2">
    <source>
        <dbReference type="Proteomes" id="UP000003254"/>
    </source>
</evidence>
<organism evidence="1 2">
    <name type="scientific">[Ruminococcus] lactaris ATCC 29176</name>
    <dbReference type="NCBI Taxonomy" id="471875"/>
    <lineage>
        <taxon>Bacteria</taxon>
        <taxon>Bacillati</taxon>
        <taxon>Bacillota</taxon>
        <taxon>Clostridia</taxon>
        <taxon>Lachnospirales</taxon>
        <taxon>Lachnospiraceae</taxon>
        <taxon>Mediterraneibacter</taxon>
    </lineage>
</organism>
<comment type="caution">
    <text evidence="1">The sequence shown here is derived from an EMBL/GenBank/DDBJ whole genome shotgun (WGS) entry which is preliminary data.</text>
</comment>
<reference evidence="1 2" key="2">
    <citation type="submission" date="2008-08" db="EMBL/GenBank/DDBJ databases">
        <authorList>
            <person name="Fulton L."/>
            <person name="Clifton S."/>
            <person name="Fulton B."/>
            <person name="Xu J."/>
            <person name="Minx P."/>
            <person name="Pepin K.H."/>
            <person name="Johnson M."/>
            <person name="Bhonagiri V."/>
            <person name="Nash W.E."/>
            <person name="Mardis E.R."/>
            <person name="Wilson R.K."/>
        </authorList>
    </citation>
    <scope>NUCLEOTIDE SEQUENCE [LARGE SCALE GENOMIC DNA]</scope>
    <source>
        <strain evidence="1 2">ATCC 29176</strain>
    </source>
</reference>
<evidence type="ECO:0000313" key="1">
    <source>
        <dbReference type="EMBL" id="EDY33593.1"/>
    </source>
</evidence>
<name>B5CM83_9FIRM</name>
<keyword evidence="2" id="KW-1185">Reference proteome</keyword>
<proteinExistence type="predicted"/>
<dbReference type="AlphaFoldDB" id="B5CM83"/>
<protein>
    <submittedName>
        <fullName evidence="1">Uncharacterized protein</fullName>
    </submittedName>
</protein>
<sequence>HVPVTSCQRAEVKRVLHCDATTSVDMDALLSKSLPATESFSPQQLQI</sequence>
<dbReference type="Proteomes" id="UP000003254">
    <property type="component" value="Unassembled WGS sequence"/>
</dbReference>
<feature type="non-terminal residue" evidence="1">
    <location>
        <position position="1"/>
    </location>
</feature>
<gene>
    <name evidence="1" type="ORF">RUMLAC_00558</name>
</gene>
<accession>B5CM83</accession>
<dbReference type="HOGENOM" id="CLU_3162048_0_0_9"/>
<reference evidence="1 2" key="1">
    <citation type="submission" date="2008-08" db="EMBL/GenBank/DDBJ databases">
        <title>Draft genome sequence of Ruminococcus lactaris ATCC 29176.</title>
        <authorList>
            <person name="Sudarsanam P."/>
            <person name="Ley R."/>
            <person name="Guruge J."/>
            <person name="Turnbaugh P.J."/>
            <person name="Mahowald M."/>
            <person name="Liep D."/>
            <person name="Gordon J."/>
        </authorList>
    </citation>
    <scope>NUCLEOTIDE SEQUENCE [LARGE SCALE GENOMIC DNA]</scope>
    <source>
        <strain evidence="1 2">ATCC 29176</strain>
    </source>
</reference>